<dbReference type="AlphaFoldDB" id="A0A9W8A4L9"/>
<evidence type="ECO:0000256" key="1">
    <source>
        <dbReference type="SAM" id="MobiDB-lite"/>
    </source>
</evidence>
<name>A0A9W8A4L9_9FUNG</name>
<sequence length="768" mass="83914">MNTSAFGWRNRFRSGLTSQASSRPPSVKFGTAAGAGASALESLVSQLRRLADIYAHPIAGPSASRTADLTKQVDDLWRTYLAHHAPHGQVTSGELPLPRDVMATLLVALTLPFAESPLPSLHRAAGLLPACGPVPRPQFRLPVWDAAQEETADRLQTIFTLTSPLGGSSESPTTLQDSLLGVGQWPVNALQSHLIAKAALDSAAAKVRPDTATEAKPSVTLDATGQACVLPSLGVSRISPQVAATRDRLRKLGLFTAHRVDAALISVLSCAAAKPDFATLDALHSACQPPALPSATLSFQRTDYELLIWSSCLRGRVVEARNYYQAMRRDTYCSEGPSETVYAALLFSCHHYHHAGSNQTDHVALYHRDLTAQHLPLTNTLVTELILAYSRVPDLLRLDALLHRALPNSTDVIPFTANQGYLLLTNFYFLGDAKRFKLVYARLASTLLAEEGFVQAAVRGVVRLKDVKLARHIERDLITGQAITTGNAVGRSADVQAALLFTFAHLGQTSDTRRYYDSLVAADGTTPITPDYRRLSPAGWDMVLRGVTKGLDVFEAVTALRLMLTVRRSPTADLWAFLLKSALETRPTPAQQSPQQNALPTPNDRPPLLATAPTAVRPGLALADTLLRLLETAPATTWTSELYFQAIRARFYLGQPLDALALFDELKLRPGVEVNVALYTLVLHQLDRLAWVPEMAALMDEMTHAYGLKPSPAMYTRLLTHLQGNEVYGALEAKVRRDMVQDYARKADQLKDPPSPKKAYRHQVAFRP</sequence>
<dbReference type="InterPro" id="IPR011990">
    <property type="entry name" value="TPR-like_helical_dom_sf"/>
</dbReference>
<protein>
    <submittedName>
        <fullName evidence="2">Uncharacterized protein</fullName>
    </submittedName>
</protein>
<comment type="caution">
    <text evidence="2">The sequence shown here is derived from an EMBL/GenBank/DDBJ whole genome shotgun (WGS) entry which is preliminary data.</text>
</comment>
<dbReference type="Proteomes" id="UP001150569">
    <property type="component" value="Unassembled WGS sequence"/>
</dbReference>
<evidence type="ECO:0000313" key="2">
    <source>
        <dbReference type="EMBL" id="KAJ1922696.1"/>
    </source>
</evidence>
<feature type="region of interest" description="Disordered" evidence="1">
    <location>
        <begin position="586"/>
        <end position="608"/>
    </location>
</feature>
<evidence type="ECO:0000313" key="3">
    <source>
        <dbReference type="Proteomes" id="UP001150569"/>
    </source>
</evidence>
<accession>A0A9W8A4L9</accession>
<feature type="compositionally biased region" description="Polar residues" evidence="1">
    <location>
        <begin position="588"/>
        <end position="600"/>
    </location>
</feature>
<dbReference type="Gene3D" id="1.25.40.10">
    <property type="entry name" value="Tetratricopeptide repeat domain"/>
    <property type="match status" value="1"/>
</dbReference>
<proteinExistence type="predicted"/>
<organism evidence="2 3">
    <name type="scientific">Tieghemiomyces parasiticus</name>
    <dbReference type="NCBI Taxonomy" id="78921"/>
    <lineage>
        <taxon>Eukaryota</taxon>
        <taxon>Fungi</taxon>
        <taxon>Fungi incertae sedis</taxon>
        <taxon>Zoopagomycota</taxon>
        <taxon>Kickxellomycotina</taxon>
        <taxon>Dimargaritomycetes</taxon>
        <taxon>Dimargaritales</taxon>
        <taxon>Dimargaritaceae</taxon>
        <taxon>Tieghemiomyces</taxon>
    </lineage>
</organism>
<gene>
    <name evidence="2" type="ORF">IWQ60_006360</name>
</gene>
<reference evidence="2" key="1">
    <citation type="submission" date="2022-07" db="EMBL/GenBank/DDBJ databases">
        <title>Phylogenomic reconstructions and comparative analyses of Kickxellomycotina fungi.</title>
        <authorList>
            <person name="Reynolds N.K."/>
            <person name="Stajich J.E."/>
            <person name="Barry K."/>
            <person name="Grigoriev I.V."/>
            <person name="Crous P."/>
            <person name="Smith M.E."/>
        </authorList>
    </citation>
    <scope>NUCLEOTIDE SEQUENCE</scope>
    <source>
        <strain evidence="2">RSA 861</strain>
    </source>
</reference>
<dbReference type="EMBL" id="JANBPT010000379">
    <property type="protein sequence ID" value="KAJ1922696.1"/>
    <property type="molecule type" value="Genomic_DNA"/>
</dbReference>
<keyword evidence="3" id="KW-1185">Reference proteome</keyword>